<name>A0A8H6JC05_9PEZI</name>
<gene>
    <name evidence="1" type="ORF">CMUS01_13603</name>
</gene>
<dbReference type="Proteomes" id="UP000639643">
    <property type="component" value="Unassembled WGS sequence"/>
</dbReference>
<sequence length="197" mass="22096">MEPASSCKTRRCWTAQRIWHPSRNSSEDDFTQSPKPPWTEETPAFITFLTYQSLISLLHLSVPQPIELHRRIGALPDVDASSERYSTPCDGALRLLPTCPQNWMTPLKTASFRSLATPHPCWPKKMSPKFQPLFNAALDRGSAKNRLPGPTSQRLGFHLAVTDLVGGRGPGSPGLRRIIRPPHRSFEKGPRTIPFVH</sequence>
<organism evidence="1 2">
    <name type="scientific">Colletotrichum musicola</name>
    <dbReference type="NCBI Taxonomy" id="2175873"/>
    <lineage>
        <taxon>Eukaryota</taxon>
        <taxon>Fungi</taxon>
        <taxon>Dikarya</taxon>
        <taxon>Ascomycota</taxon>
        <taxon>Pezizomycotina</taxon>
        <taxon>Sordariomycetes</taxon>
        <taxon>Hypocreomycetidae</taxon>
        <taxon>Glomerellales</taxon>
        <taxon>Glomerellaceae</taxon>
        <taxon>Colletotrichum</taxon>
        <taxon>Colletotrichum orchidearum species complex</taxon>
    </lineage>
</organism>
<comment type="caution">
    <text evidence="1">The sequence shown here is derived from an EMBL/GenBank/DDBJ whole genome shotgun (WGS) entry which is preliminary data.</text>
</comment>
<evidence type="ECO:0000313" key="2">
    <source>
        <dbReference type="Proteomes" id="UP000639643"/>
    </source>
</evidence>
<dbReference type="EMBL" id="WIGM01000877">
    <property type="protein sequence ID" value="KAF6809805.1"/>
    <property type="molecule type" value="Genomic_DNA"/>
</dbReference>
<accession>A0A8H6JC05</accession>
<protein>
    <submittedName>
        <fullName evidence="1">Uncharacterized protein</fullName>
    </submittedName>
</protein>
<dbReference type="AlphaFoldDB" id="A0A8H6JC05"/>
<reference evidence="1" key="1">
    <citation type="journal article" date="2020" name="Phytopathology">
        <title>Genome Sequence Resources of Colletotrichum truncatum, C. plurivorum, C. musicola, and C. sojae: Four Species Pathogenic to Soybean (Glycine max).</title>
        <authorList>
            <person name="Rogerio F."/>
            <person name="Boufleur T.R."/>
            <person name="Ciampi-Guillardi M."/>
            <person name="Sukno S.A."/>
            <person name="Thon M.R."/>
            <person name="Massola Junior N.S."/>
            <person name="Baroncelli R."/>
        </authorList>
    </citation>
    <scope>NUCLEOTIDE SEQUENCE</scope>
    <source>
        <strain evidence="1">LFN0074</strain>
    </source>
</reference>
<evidence type="ECO:0000313" key="1">
    <source>
        <dbReference type="EMBL" id="KAF6809805.1"/>
    </source>
</evidence>
<proteinExistence type="predicted"/>
<keyword evidence="2" id="KW-1185">Reference proteome</keyword>